<dbReference type="SUPFAM" id="SSF52047">
    <property type="entry name" value="RNI-like"/>
    <property type="match status" value="1"/>
</dbReference>
<dbReference type="Proteomes" id="UP000297245">
    <property type="component" value="Unassembled WGS sequence"/>
</dbReference>
<sequence length="559" mass="62884">MSAFEASEIIERILQCSNKSTINHCARVNKQWSEIALDLLWREITNLGTLLSPLGVFGFCFETEIHLSGSTGRTKRPQVQTQTQTITHNLLSQPTNEEWMRFEKHYAPRVRVLRLGRVPNALIPALEVLYRIRRSSKPLLPNLHTVHFSGLSGKGLMEPLFLFVHENVLEFMLNVLASEPYQDATQTVLRVIPHRMPLLEKLDIIMGPDSRYVSSINELIRNLPSLNSLTIPVPGPVLGEEPEVHFSFLISLKNLKTLTLRIAPGFHQFDGKDFPTLETLTLFSDYSTASSILYCMMFPRVENLKLCTSGRESSHDLQVLLSSISQSCPTIVQLSLDLDSGFLAQQMIMESSLFGAPTDHLHYITSADLSPILSIATIISFEIKHPFCLNLGLDDAETIASAWPNLKFLNLNAAPMNVSPVPAIQQLDLHSLLPFARRCPDIEELGIFLNAEPRNLPSESDIDALPPHFTKLKTVFFGKSSISDEGEVAQFLSCVCPIGCNIGYGRKWYVCEGDNEFAKKWIVVGDLLPHLFVARKRYEKKLALERKHWMSMSTKDVCT</sequence>
<gene>
    <name evidence="1" type="ORF">K435DRAFT_247387</name>
</gene>
<organism evidence="1 2">
    <name type="scientific">Dendrothele bispora (strain CBS 962.96)</name>
    <dbReference type="NCBI Taxonomy" id="1314807"/>
    <lineage>
        <taxon>Eukaryota</taxon>
        <taxon>Fungi</taxon>
        <taxon>Dikarya</taxon>
        <taxon>Basidiomycota</taxon>
        <taxon>Agaricomycotina</taxon>
        <taxon>Agaricomycetes</taxon>
        <taxon>Agaricomycetidae</taxon>
        <taxon>Agaricales</taxon>
        <taxon>Agaricales incertae sedis</taxon>
        <taxon>Dendrothele</taxon>
    </lineage>
</organism>
<name>A0A4S8LNF2_DENBC</name>
<dbReference type="AlphaFoldDB" id="A0A4S8LNF2"/>
<evidence type="ECO:0000313" key="1">
    <source>
        <dbReference type="EMBL" id="THU90859.1"/>
    </source>
</evidence>
<evidence type="ECO:0008006" key="3">
    <source>
        <dbReference type="Google" id="ProtNLM"/>
    </source>
</evidence>
<proteinExistence type="predicted"/>
<evidence type="ECO:0000313" key="2">
    <source>
        <dbReference type="Proteomes" id="UP000297245"/>
    </source>
</evidence>
<keyword evidence="2" id="KW-1185">Reference proteome</keyword>
<accession>A0A4S8LNF2</accession>
<dbReference type="OrthoDB" id="2447803at2759"/>
<protein>
    <recommendedName>
        <fullName evidence="3">F-box domain-containing protein</fullName>
    </recommendedName>
</protein>
<dbReference type="Gene3D" id="3.80.10.10">
    <property type="entry name" value="Ribonuclease Inhibitor"/>
    <property type="match status" value="1"/>
</dbReference>
<reference evidence="1 2" key="1">
    <citation type="journal article" date="2019" name="Nat. Ecol. Evol.">
        <title>Megaphylogeny resolves global patterns of mushroom evolution.</title>
        <authorList>
            <person name="Varga T."/>
            <person name="Krizsan K."/>
            <person name="Foldi C."/>
            <person name="Dima B."/>
            <person name="Sanchez-Garcia M."/>
            <person name="Sanchez-Ramirez S."/>
            <person name="Szollosi G.J."/>
            <person name="Szarkandi J.G."/>
            <person name="Papp V."/>
            <person name="Albert L."/>
            <person name="Andreopoulos W."/>
            <person name="Angelini C."/>
            <person name="Antonin V."/>
            <person name="Barry K.W."/>
            <person name="Bougher N.L."/>
            <person name="Buchanan P."/>
            <person name="Buyck B."/>
            <person name="Bense V."/>
            <person name="Catcheside P."/>
            <person name="Chovatia M."/>
            <person name="Cooper J."/>
            <person name="Damon W."/>
            <person name="Desjardin D."/>
            <person name="Finy P."/>
            <person name="Geml J."/>
            <person name="Haridas S."/>
            <person name="Hughes K."/>
            <person name="Justo A."/>
            <person name="Karasinski D."/>
            <person name="Kautmanova I."/>
            <person name="Kiss B."/>
            <person name="Kocsube S."/>
            <person name="Kotiranta H."/>
            <person name="LaButti K.M."/>
            <person name="Lechner B.E."/>
            <person name="Liimatainen K."/>
            <person name="Lipzen A."/>
            <person name="Lukacs Z."/>
            <person name="Mihaltcheva S."/>
            <person name="Morgado L.N."/>
            <person name="Niskanen T."/>
            <person name="Noordeloos M.E."/>
            <person name="Ohm R.A."/>
            <person name="Ortiz-Santana B."/>
            <person name="Ovrebo C."/>
            <person name="Racz N."/>
            <person name="Riley R."/>
            <person name="Savchenko A."/>
            <person name="Shiryaev A."/>
            <person name="Soop K."/>
            <person name="Spirin V."/>
            <person name="Szebenyi C."/>
            <person name="Tomsovsky M."/>
            <person name="Tulloss R.E."/>
            <person name="Uehling J."/>
            <person name="Grigoriev I.V."/>
            <person name="Vagvolgyi C."/>
            <person name="Papp T."/>
            <person name="Martin F.M."/>
            <person name="Miettinen O."/>
            <person name="Hibbett D.S."/>
            <person name="Nagy L.G."/>
        </authorList>
    </citation>
    <scope>NUCLEOTIDE SEQUENCE [LARGE SCALE GENOMIC DNA]</scope>
    <source>
        <strain evidence="1 2">CBS 962.96</strain>
    </source>
</reference>
<dbReference type="InterPro" id="IPR032675">
    <property type="entry name" value="LRR_dom_sf"/>
</dbReference>
<dbReference type="EMBL" id="ML179323">
    <property type="protein sequence ID" value="THU90859.1"/>
    <property type="molecule type" value="Genomic_DNA"/>
</dbReference>